<evidence type="ECO:0000313" key="1">
    <source>
        <dbReference type="EMBL" id="MCD8742485.1"/>
    </source>
</evidence>
<dbReference type="Proteomes" id="UP001199919">
    <property type="component" value="Unassembled WGS sequence"/>
</dbReference>
<reference evidence="1 2" key="1">
    <citation type="submission" date="2021-12" db="EMBL/GenBank/DDBJ databases">
        <title>Mucilaginibacter roseus genome.</title>
        <authorList>
            <person name="Ferreira J.R."/>
            <person name="Newman J.D."/>
        </authorList>
    </citation>
    <scope>NUCLEOTIDE SEQUENCE [LARGE SCALE GENOMIC DNA]</scope>
    <source>
        <strain evidence="1 2">LMG 28454</strain>
    </source>
</reference>
<evidence type="ECO:0000313" key="2">
    <source>
        <dbReference type="Proteomes" id="UP001199919"/>
    </source>
</evidence>
<keyword evidence="2" id="KW-1185">Reference proteome</keyword>
<comment type="caution">
    <text evidence="1">The sequence shown here is derived from an EMBL/GenBank/DDBJ whole genome shotgun (WGS) entry which is preliminary data.</text>
</comment>
<accession>A0ABS8U8F1</accession>
<sequence length="202" mass="23422">MDITTDITGSHHDSFSETYQLLRTAFTIEPTGYIDFQLSNFEVFKQCFAVELHSSYVIETGYDRCYILFVETCTKTRHVTGEIAEHRELQTWALAYLKHNFGRVKIRRETFTDKLFELVFPLEIDFKDDKAFSNTFYVLADDLPKAVAGITRDFRNAVMDIREDDFVIEIADHTLIIGNRKPISGQKAIHLAEFAVRLVDTY</sequence>
<proteinExistence type="predicted"/>
<organism evidence="1 2">
    <name type="scientific">Mucilaginibacter roseus</name>
    <dbReference type="NCBI Taxonomy" id="1528868"/>
    <lineage>
        <taxon>Bacteria</taxon>
        <taxon>Pseudomonadati</taxon>
        <taxon>Bacteroidota</taxon>
        <taxon>Sphingobacteriia</taxon>
        <taxon>Sphingobacteriales</taxon>
        <taxon>Sphingobacteriaceae</taxon>
        <taxon>Mucilaginibacter</taxon>
    </lineage>
</organism>
<dbReference type="RefSeq" id="WP_232179041.1">
    <property type="nucleotide sequence ID" value="NZ_JAJPWV010000006.1"/>
</dbReference>
<name>A0ABS8U8F1_9SPHI</name>
<protein>
    <submittedName>
        <fullName evidence="1">Uncharacterized protein</fullName>
    </submittedName>
</protein>
<dbReference type="EMBL" id="JAJPWV010000006">
    <property type="protein sequence ID" value="MCD8742485.1"/>
    <property type="molecule type" value="Genomic_DNA"/>
</dbReference>
<gene>
    <name evidence="1" type="ORF">LT679_17880</name>
</gene>